<reference evidence="2" key="1">
    <citation type="submission" date="2019-07" db="EMBL/GenBank/DDBJ databases">
        <authorList>
            <person name="Dittberner H."/>
        </authorList>
    </citation>
    <scope>NUCLEOTIDE SEQUENCE [LARGE SCALE GENOMIC DNA]</scope>
</reference>
<dbReference type="AlphaFoldDB" id="A0A565CHF5"/>
<evidence type="ECO:0000256" key="1">
    <source>
        <dbReference type="SAM" id="Phobius"/>
    </source>
</evidence>
<organism evidence="2 3">
    <name type="scientific">Arabis nemorensis</name>
    <dbReference type="NCBI Taxonomy" id="586526"/>
    <lineage>
        <taxon>Eukaryota</taxon>
        <taxon>Viridiplantae</taxon>
        <taxon>Streptophyta</taxon>
        <taxon>Embryophyta</taxon>
        <taxon>Tracheophyta</taxon>
        <taxon>Spermatophyta</taxon>
        <taxon>Magnoliopsida</taxon>
        <taxon>eudicotyledons</taxon>
        <taxon>Gunneridae</taxon>
        <taxon>Pentapetalae</taxon>
        <taxon>rosids</taxon>
        <taxon>malvids</taxon>
        <taxon>Brassicales</taxon>
        <taxon>Brassicaceae</taxon>
        <taxon>Arabideae</taxon>
        <taxon>Arabis</taxon>
    </lineage>
</organism>
<sequence>MATREMQREMATRDKLFKLARPKFDGFADRQSSHESFWGDPAMAVEICSDRRPCRALVTLYAEIGLHRYNLLHRTNFKFLRVEKYNYFIPLPITTYFITFLAIDPAASSHPQTFQTKVGEYVKTTFALSVYIARRLGDDLEEQTYQLALPKWPPENQFYMPDASELQRYDLQLL</sequence>
<evidence type="ECO:0000313" key="2">
    <source>
        <dbReference type="EMBL" id="VVB13158.1"/>
    </source>
</evidence>
<accession>A0A565CHF5</accession>
<protein>
    <submittedName>
        <fullName evidence="2">Uncharacterized protein</fullName>
    </submittedName>
</protein>
<comment type="caution">
    <text evidence="2">The sequence shown here is derived from an EMBL/GenBank/DDBJ whole genome shotgun (WGS) entry which is preliminary data.</text>
</comment>
<dbReference type="Proteomes" id="UP000489600">
    <property type="component" value="Unassembled WGS sequence"/>
</dbReference>
<dbReference type="PANTHER" id="PTHR31260:SF28">
    <property type="entry name" value="CYSTATIN DOMAIN PROTEIN"/>
    <property type="match status" value="1"/>
</dbReference>
<keyword evidence="1" id="KW-0812">Transmembrane</keyword>
<evidence type="ECO:0000313" key="3">
    <source>
        <dbReference type="Proteomes" id="UP000489600"/>
    </source>
</evidence>
<name>A0A565CHF5_9BRAS</name>
<proteinExistence type="predicted"/>
<keyword evidence="1" id="KW-1133">Transmembrane helix</keyword>
<dbReference type="OrthoDB" id="1039958at2759"/>
<dbReference type="PANTHER" id="PTHR31260">
    <property type="entry name" value="CYSTATIN/MONELLIN SUPERFAMILY PROTEIN"/>
    <property type="match status" value="1"/>
</dbReference>
<dbReference type="EMBL" id="CABITT030000008">
    <property type="protein sequence ID" value="VVB13158.1"/>
    <property type="molecule type" value="Genomic_DNA"/>
</dbReference>
<feature type="transmembrane region" description="Helical" evidence="1">
    <location>
        <begin position="85"/>
        <end position="103"/>
    </location>
</feature>
<keyword evidence="3" id="KW-1185">Reference proteome</keyword>
<gene>
    <name evidence="2" type="ORF">ANE_LOCUS23602</name>
</gene>
<keyword evidence="1" id="KW-0472">Membrane</keyword>
<dbReference type="InterPro" id="IPR006462">
    <property type="entry name" value="MS5"/>
</dbReference>